<gene>
    <name evidence="2" type="ORF">H4281_02600</name>
</gene>
<keyword evidence="1" id="KW-0732">Signal</keyword>
<sequence>MRIALAVTGLVLLLAGCAAETPVAAPAPSADPPSSSAVGSVPVSASASAAPVAKDLTKYLPSDEQLSAARVRIQRRRTPVSPGASLRVVRACGADQPWDSAAQNGAQAVSVTDQMQIGELLAEYRGFSGEQVVSGLRTALDCGNAVVEGRRLAVKSRFSFPGVDDPHLGFCGQFNARVAGCVLVFAHGNRVLALTAAGWLATAEDQQAELKRLAPTFTAAFDQD</sequence>
<organism evidence="2 3">
    <name type="scientific">Amycolatopsis dendrobii</name>
    <dbReference type="NCBI Taxonomy" id="2760662"/>
    <lineage>
        <taxon>Bacteria</taxon>
        <taxon>Bacillati</taxon>
        <taxon>Actinomycetota</taxon>
        <taxon>Actinomycetes</taxon>
        <taxon>Pseudonocardiales</taxon>
        <taxon>Pseudonocardiaceae</taxon>
        <taxon>Amycolatopsis</taxon>
    </lineage>
</organism>
<protein>
    <recommendedName>
        <fullName evidence="4">Sensor domain-containing protein</fullName>
    </recommendedName>
</protein>
<dbReference type="Proteomes" id="UP000526734">
    <property type="component" value="Unassembled WGS sequence"/>
</dbReference>
<dbReference type="EMBL" id="JACGZW010000001">
    <property type="protein sequence ID" value="MBB1152017.1"/>
    <property type="molecule type" value="Genomic_DNA"/>
</dbReference>
<keyword evidence="3" id="KW-1185">Reference proteome</keyword>
<feature type="chain" id="PRO_5031222139" description="Sensor domain-containing protein" evidence="1">
    <location>
        <begin position="25"/>
        <end position="224"/>
    </location>
</feature>
<evidence type="ECO:0000313" key="3">
    <source>
        <dbReference type="Proteomes" id="UP000526734"/>
    </source>
</evidence>
<accession>A0A7W3VSI0</accession>
<evidence type="ECO:0000256" key="1">
    <source>
        <dbReference type="SAM" id="SignalP"/>
    </source>
</evidence>
<comment type="caution">
    <text evidence="2">The sequence shown here is derived from an EMBL/GenBank/DDBJ whole genome shotgun (WGS) entry which is preliminary data.</text>
</comment>
<feature type="signal peptide" evidence="1">
    <location>
        <begin position="1"/>
        <end position="24"/>
    </location>
</feature>
<evidence type="ECO:0000313" key="2">
    <source>
        <dbReference type="EMBL" id="MBB1152017.1"/>
    </source>
</evidence>
<evidence type="ECO:0008006" key="4">
    <source>
        <dbReference type="Google" id="ProtNLM"/>
    </source>
</evidence>
<name>A0A7W3VSI0_9PSEU</name>
<reference evidence="2 3" key="1">
    <citation type="submission" date="2020-08" db="EMBL/GenBank/DDBJ databases">
        <title>Amycolatopsis sp. nov. DR6-1 isolated from Dendrobium heterocarpum.</title>
        <authorList>
            <person name="Tedsree N."/>
            <person name="Kuncharoen N."/>
            <person name="Likhitwitayawuid K."/>
            <person name="Tanasupawat S."/>
        </authorList>
    </citation>
    <scope>NUCLEOTIDE SEQUENCE [LARGE SCALE GENOMIC DNA]</scope>
    <source>
        <strain evidence="2 3">DR6-1</strain>
    </source>
</reference>
<dbReference type="PROSITE" id="PS51257">
    <property type="entry name" value="PROKAR_LIPOPROTEIN"/>
    <property type="match status" value="1"/>
</dbReference>
<dbReference type="AlphaFoldDB" id="A0A7W3VSI0"/>
<dbReference type="RefSeq" id="WP_182889236.1">
    <property type="nucleotide sequence ID" value="NZ_JACGZW010000001.1"/>
</dbReference>
<proteinExistence type="predicted"/>